<evidence type="ECO:0000256" key="5">
    <source>
        <dbReference type="ARBA" id="ARBA00023004"/>
    </source>
</evidence>
<evidence type="ECO:0000256" key="2">
    <source>
        <dbReference type="ARBA" id="ARBA00022617"/>
    </source>
</evidence>
<dbReference type="RefSeq" id="WP_144263325.1">
    <property type="nucleotide sequence ID" value="NZ_QMDX01000017.1"/>
</dbReference>
<gene>
    <name evidence="8" type="ORF">DP107_17010</name>
</gene>
<evidence type="ECO:0000313" key="8">
    <source>
        <dbReference type="EMBL" id="TSD09151.1"/>
    </source>
</evidence>
<accession>A0A554MVM3</accession>
<evidence type="ECO:0000256" key="6">
    <source>
        <dbReference type="ARBA" id="ARBA00023033"/>
    </source>
</evidence>
<dbReference type="AlphaFoldDB" id="A0A554MVM3"/>
<dbReference type="OrthoDB" id="40089at2157"/>
<dbReference type="SUPFAM" id="SSF48264">
    <property type="entry name" value="Cytochrome P450"/>
    <property type="match status" value="1"/>
</dbReference>
<evidence type="ECO:0000256" key="7">
    <source>
        <dbReference type="RuleBase" id="RU000461"/>
    </source>
</evidence>
<dbReference type="InterPro" id="IPR001128">
    <property type="entry name" value="Cyt_P450"/>
</dbReference>
<keyword evidence="3 7" id="KW-0479">Metal-binding</keyword>
<dbReference type="InterPro" id="IPR036396">
    <property type="entry name" value="Cyt_P450_sf"/>
</dbReference>
<comment type="caution">
    <text evidence="8">The sequence shown here is derived from an EMBL/GenBank/DDBJ whole genome shotgun (WGS) entry which is preliminary data.</text>
</comment>
<organism evidence="8 9">
    <name type="scientific">Haloglomus irregulare</name>
    <dbReference type="NCBI Taxonomy" id="2234134"/>
    <lineage>
        <taxon>Archaea</taxon>
        <taxon>Methanobacteriati</taxon>
        <taxon>Methanobacteriota</taxon>
        <taxon>Stenosarchaea group</taxon>
        <taxon>Halobacteria</taxon>
        <taxon>Halobacteriales</taxon>
        <taxon>Natronomonadaceae</taxon>
        <taxon>Haloglomus</taxon>
    </lineage>
</organism>
<evidence type="ECO:0000256" key="3">
    <source>
        <dbReference type="ARBA" id="ARBA00022723"/>
    </source>
</evidence>
<dbReference type="PANTHER" id="PTHR46696:SF1">
    <property type="entry name" value="CYTOCHROME P450 YJIB-RELATED"/>
    <property type="match status" value="1"/>
</dbReference>
<evidence type="ECO:0000313" key="9">
    <source>
        <dbReference type="Proteomes" id="UP000319894"/>
    </source>
</evidence>
<dbReference type="EMBL" id="QMDX01000017">
    <property type="protein sequence ID" value="TSD09151.1"/>
    <property type="molecule type" value="Genomic_DNA"/>
</dbReference>
<keyword evidence="5 7" id="KW-0408">Iron</keyword>
<dbReference type="CDD" id="cd20625">
    <property type="entry name" value="CYP164-like"/>
    <property type="match status" value="1"/>
</dbReference>
<dbReference type="Pfam" id="PF00067">
    <property type="entry name" value="p450"/>
    <property type="match status" value="1"/>
</dbReference>
<evidence type="ECO:0000256" key="4">
    <source>
        <dbReference type="ARBA" id="ARBA00023002"/>
    </source>
</evidence>
<name>A0A554MVM3_9EURY</name>
<dbReference type="InParanoid" id="A0A554MVM3"/>
<dbReference type="Gene3D" id="1.10.630.10">
    <property type="entry name" value="Cytochrome P450"/>
    <property type="match status" value="1"/>
</dbReference>
<dbReference type="InterPro" id="IPR017972">
    <property type="entry name" value="Cyt_P450_CS"/>
</dbReference>
<dbReference type="GO" id="GO:0020037">
    <property type="term" value="F:heme binding"/>
    <property type="evidence" value="ECO:0007669"/>
    <property type="project" value="InterPro"/>
</dbReference>
<sequence length="400" mass="45553">MKQTDDLTDPEVIDRPYEYFGRLRETEPVYWNETWGGWIVTRYEDVQRCLQDDEHLSVEVEADRLRDSSLDIPQTKEMFPKWIIYLDPPDHTKLRRIIGEAFNPEMVSNQRAEVEDVTQSLIADMQQQSPGEVELIDEFAHPLPVHVICKIMGLPLADGENLGDWSTNIGLTLFHYYDAENRHERTEESIKEFTDYLQGVVERRKADPKDDLISYLLEAEADGETLTEDEVVATAVLLLFAGHETTAKLIANGTLELLRHPEQMELLREDPSLAAKAVEEILRYQGTSKSLTRGVVKDFELQGKQIEAGDRILLSQAAANRDPRQFDEPETFDITRGSMDHLGFGHGTHHCLGAPLARLETRVAFPALVQAFPDMELAAGDIEWTRSPLVRGPEELYIEI</sequence>
<dbReference type="Proteomes" id="UP000319894">
    <property type="component" value="Unassembled WGS sequence"/>
</dbReference>
<reference evidence="8 9" key="1">
    <citation type="submission" date="2018-06" db="EMBL/GenBank/DDBJ databases">
        <title>Natronomonas sp. F16-60 a new haloarchaeon isolated from a solar saltern of Isla Cristina, Huelva, Spain.</title>
        <authorList>
            <person name="Duran-Viseras A."/>
            <person name="Sanchez-Porro C."/>
            <person name="Ventosa A."/>
        </authorList>
    </citation>
    <scope>NUCLEOTIDE SEQUENCE [LARGE SCALE GENOMIC DNA]</scope>
    <source>
        <strain evidence="8 9">F16-60</strain>
    </source>
</reference>
<keyword evidence="6 7" id="KW-0503">Monooxygenase</keyword>
<keyword evidence="4 7" id="KW-0560">Oxidoreductase</keyword>
<keyword evidence="9" id="KW-1185">Reference proteome</keyword>
<protein>
    <submittedName>
        <fullName evidence="8">Cytochrome P450</fullName>
    </submittedName>
</protein>
<comment type="similarity">
    <text evidence="1 7">Belongs to the cytochrome P450 family.</text>
</comment>
<dbReference type="GO" id="GO:0004497">
    <property type="term" value="F:monooxygenase activity"/>
    <property type="evidence" value="ECO:0007669"/>
    <property type="project" value="UniProtKB-KW"/>
</dbReference>
<dbReference type="PRINTS" id="PR00385">
    <property type="entry name" value="P450"/>
</dbReference>
<dbReference type="GO" id="GO:0005506">
    <property type="term" value="F:iron ion binding"/>
    <property type="evidence" value="ECO:0007669"/>
    <property type="project" value="InterPro"/>
</dbReference>
<proteinExistence type="inferred from homology"/>
<dbReference type="InterPro" id="IPR002397">
    <property type="entry name" value="Cyt_P450_B"/>
</dbReference>
<evidence type="ECO:0000256" key="1">
    <source>
        <dbReference type="ARBA" id="ARBA00010617"/>
    </source>
</evidence>
<dbReference type="GO" id="GO:0016705">
    <property type="term" value="F:oxidoreductase activity, acting on paired donors, with incorporation or reduction of molecular oxygen"/>
    <property type="evidence" value="ECO:0007669"/>
    <property type="project" value="InterPro"/>
</dbReference>
<keyword evidence="2 7" id="KW-0349">Heme</keyword>
<dbReference type="PRINTS" id="PR00359">
    <property type="entry name" value="BP450"/>
</dbReference>
<dbReference type="PROSITE" id="PS00086">
    <property type="entry name" value="CYTOCHROME_P450"/>
    <property type="match status" value="1"/>
</dbReference>
<dbReference type="FunFam" id="1.10.630.10:FF:000018">
    <property type="entry name" value="Cytochrome P450 monooxygenase"/>
    <property type="match status" value="1"/>
</dbReference>
<dbReference type="PANTHER" id="PTHR46696">
    <property type="entry name" value="P450, PUTATIVE (EUROFUNG)-RELATED"/>
    <property type="match status" value="1"/>
</dbReference>